<organism evidence="2 3">
    <name type="scientific">Ditylenchus dipsaci</name>
    <dbReference type="NCBI Taxonomy" id="166011"/>
    <lineage>
        <taxon>Eukaryota</taxon>
        <taxon>Metazoa</taxon>
        <taxon>Ecdysozoa</taxon>
        <taxon>Nematoda</taxon>
        <taxon>Chromadorea</taxon>
        <taxon>Rhabditida</taxon>
        <taxon>Tylenchina</taxon>
        <taxon>Tylenchomorpha</taxon>
        <taxon>Sphaerularioidea</taxon>
        <taxon>Anguinidae</taxon>
        <taxon>Anguininae</taxon>
        <taxon>Ditylenchus</taxon>
    </lineage>
</organism>
<dbReference type="Pfam" id="PF14808">
    <property type="entry name" value="TMEM164"/>
    <property type="match status" value="1"/>
</dbReference>
<evidence type="ECO:0000256" key="1">
    <source>
        <dbReference type="SAM" id="Phobius"/>
    </source>
</evidence>
<reference evidence="3" key="1">
    <citation type="submission" date="2022-11" db="UniProtKB">
        <authorList>
            <consortium name="WormBaseParasite"/>
        </authorList>
    </citation>
    <scope>IDENTIFICATION</scope>
</reference>
<evidence type="ECO:0000313" key="2">
    <source>
        <dbReference type="Proteomes" id="UP000887574"/>
    </source>
</evidence>
<keyword evidence="1" id="KW-1133">Transmembrane helix</keyword>
<protein>
    <submittedName>
        <fullName evidence="3">Uncharacterized protein</fullName>
    </submittedName>
</protein>
<name>A0A915E712_9BILA</name>
<keyword evidence="2" id="KW-1185">Reference proteome</keyword>
<accession>A0A915E712</accession>
<feature type="transmembrane region" description="Helical" evidence="1">
    <location>
        <begin position="148"/>
        <end position="172"/>
    </location>
</feature>
<keyword evidence="1" id="KW-0472">Membrane</keyword>
<sequence>MMLSDIVLGGVNFSLSFYGIYCSIGNLELGSNIPQTQVVIRKRASRTCEKGTNTNEIDCSSDLIETNKVSYIQNFLSSVVDTLPVIGFLQQMPTREFIFKFYVTVLVIELCYKTLTRTLIFFLNPCHLSTVLQLILVCVSFKNSTEELWSWAVQLFRFSLYMIPGALMALAFPVLDTRLMFGEIFIFSLNIFS</sequence>
<dbReference type="WBParaSite" id="jg2727">
    <property type="protein sequence ID" value="jg2727"/>
    <property type="gene ID" value="jg2727"/>
</dbReference>
<dbReference type="InterPro" id="IPR026508">
    <property type="entry name" value="TMEM164"/>
</dbReference>
<dbReference type="AlphaFoldDB" id="A0A915E712"/>
<proteinExistence type="predicted"/>
<evidence type="ECO:0000313" key="3">
    <source>
        <dbReference type="WBParaSite" id="jg2727"/>
    </source>
</evidence>
<feature type="transmembrane region" description="Helical" evidence="1">
    <location>
        <begin position="121"/>
        <end position="141"/>
    </location>
</feature>
<keyword evidence="1" id="KW-0812">Transmembrane</keyword>
<dbReference type="PANTHER" id="PTHR20948">
    <property type="entry name" value="TRANSMEMBRANE PROTEIN 164"/>
    <property type="match status" value="1"/>
</dbReference>
<dbReference type="Proteomes" id="UP000887574">
    <property type="component" value="Unplaced"/>
</dbReference>
<dbReference type="PANTHER" id="PTHR20948:SF2">
    <property type="entry name" value="TRANSMEMBRANE PROTEIN 164"/>
    <property type="match status" value="1"/>
</dbReference>